<sequence length="464" mass="53904">MTDGTKRKITMPTWHMPYLEKHNIYKLFSEIARELVIQQPEDHVFFMKFLLSNAVKSVKIPKVIVLASPKVNVLEVAKQIVHQTQQILITESTIMEMLKKKFRDRIKPKELAYGLQMFLHTKSPDIAKNGWLLVDCIRSKNEAQRILDLGILPSHVIYLISPFSPKLTDLLYCNVTEHWPEYRRNFYGIREVFKKKLNEIHLEDFLIHDVVSKCVELISIERIEDGPKQPRIVLLGPRGCGRKTQARLLQSKLDIIHIDFEYLLCQAWHGQDELGEKLRSFGDKACFESQTLVLVLNRRLLDCECLKQGWILTGFPFNVKDFKFFDCVETPPNRVIFLECDLNICFERLTSRRYNVDTGSVTKLEEDLIMDITAKRLGVHPKDKSSLIQAELQYYCTNYGAMRKYAGGTASVVNADQPERWVHESITAAIMRDIPICIPRDPFEGDEVPCEPEIIMPYKFFKHD</sequence>
<evidence type="ECO:0000256" key="1">
    <source>
        <dbReference type="ARBA" id="ARBA00022679"/>
    </source>
</evidence>
<dbReference type="CDD" id="cd22979">
    <property type="entry name" value="DD_AK8"/>
    <property type="match status" value="1"/>
</dbReference>
<dbReference type="GeneID" id="108562344"/>
<dbReference type="Proteomes" id="UP000695000">
    <property type="component" value="Unplaced"/>
</dbReference>
<keyword evidence="4" id="KW-1185">Reference proteome</keyword>
<keyword evidence="1" id="KW-0808">Transferase</keyword>
<name>A0ABM1MNH7_NICVS</name>
<dbReference type="Gene3D" id="3.40.50.300">
    <property type="entry name" value="P-loop containing nucleotide triphosphate hydrolases"/>
    <property type="match status" value="1"/>
</dbReference>
<dbReference type="SUPFAM" id="SSF52540">
    <property type="entry name" value="P-loop containing nucleoside triphosphate hydrolases"/>
    <property type="match status" value="1"/>
</dbReference>
<proteinExistence type="predicted"/>
<evidence type="ECO:0000256" key="3">
    <source>
        <dbReference type="ARBA" id="ARBA00022777"/>
    </source>
</evidence>
<protein>
    <submittedName>
        <fullName evidence="5">Adenylate kinase 8</fullName>
    </submittedName>
</protein>
<dbReference type="RefSeq" id="XP_017776127.1">
    <property type="nucleotide sequence ID" value="XM_017920638.1"/>
</dbReference>
<gene>
    <name evidence="5" type="primary">LOC108562344</name>
</gene>
<dbReference type="GO" id="GO:0016301">
    <property type="term" value="F:kinase activity"/>
    <property type="evidence" value="ECO:0007669"/>
    <property type="project" value="UniProtKB-KW"/>
</dbReference>
<dbReference type="PANTHER" id="PTHR23359">
    <property type="entry name" value="NUCLEOTIDE KINASE"/>
    <property type="match status" value="1"/>
</dbReference>
<organism evidence="4 5">
    <name type="scientific">Nicrophorus vespilloides</name>
    <name type="common">Boreal carrion beetle</name>
    <dbReference type="NCBI Taxonomy" id="110193"/>
    <lineage>
        <taxon>Eukaryota</taxon>
        <taxon>Metazoa</taxon>
        <taxon>Ecdysozoa</taxon>
        <taxon>Arthropoda</taxon>
        <taxon>Hexapoda</taxon>
        <taxon>Insecta</taxon>
        <taxon>Pterygota</taxon>
        <taxon>Neoptera</taxon>
        <taxon>Endopterygota</taxon>
        <taxon>Coleoptera</taxon>
        <taxon>Polyphaga</taxon>
        <taxon>Staphyliniformia</taxon>
        <taxon>Silphidae</taxon>
        <taxon>Nicrophorinae</taxon>
        <taxon>Nicrophorus</taxon>
    </lineage>
</organism>
<keyword evidence="3 5" id="KW-0418">Kinase</keyword>
<dbReference type="InterPro" id="IPR000850">
    <property type="entry name" value="Adenylat/UMP-CMP_kin"/>
</dbReference>
<keyword evidence="2" id="KW-0547">Nucleotide-binding</keyword>
<evidence type="ECO:0000313" key="5">
    <source>
        <dbReference type="RefSeq" id="XP_017776127.1"/>
    </source>
</evidence>
<reference evidence="5" key="1">
    <citation type="submission" date="2025-08" db="UniProtKB">
        <authorList>
            <consortium name="RefSeq"/>
        </authorList>
    </citation>
    <scope>IDENTIFICATION</scope>
    <source>
        <tissue evidence="5">Whole Larva</tissue>
    </source>
</reference>
<dbReference type="Pfam" id="PF00406">
    <property type="entry name" value="ADK"/>
    <property type="match status" value="1"/>
</dbReference>
<evidence type="ECO:0000313" key="4">
    <source>
        <dbReference type="Proteomes" id="UP000695000"/>
    </source>
</evidence>
<evidence type="ECO:0000256" key="2">
    <source>
        <dbReference type="ARBA" id="ARBA00022741"/>
    </source>
</evidence>
<accession>A0ABM1MNH7</accession>
<dbReference type="InterPro" id="IPR027417">
    <property type="entry name" value="P-loop_NTPase"/>
</dbReference>